<sequence>MQDGGRRTNKERSETTRTALLEAARRLFIEHSYAGTGTPELVAAAEVTRGALYHHFADKQALFRAVVEAESQAVAEEIERAAPEDLPPIDALVQGGEAFLAAMASPGRTRLLLIDAPAVLGRRELDAIDALHGGRTLREGVAAAMRVNALRSLPLDATAQLLGAAYDRAALAIEGGADPAEWRVVLKALLDGLATPRHRPDRHPRARPGAADVEP</sequence>
<name>A0ABR9PTH7_9BACT</name>
<gene>
    <name evidence="7" type="ORF">G4177_23955</name>
</gene>
<dbReference type="Pfam" id="PF21351">
    <property type="entry name" value="TetR_C_41"/>
    <property type="match status" value="1"/>
</dbReference>
<dbReference type="Gene3D" id="1.10.357.10">
    <property type="entry name" value="Tetracycline Repressor, domain 2"/>
    <property type="match status" value="1"/>
</dbReference>
<feature type="domain" description="HTH tetR-type" evidence="6">
    <location>
        <begin position="14"/>
        <end position="74"/>
    </location>
</feature>
<accession>A0ABR9PTH7</accession>
<evidence type="ECO:0000313" key="7">
    <source>
        <dbReference type="EMBL" id="MBE4751234.1"/>
    </source>
</evidence>
<proteinExistence type="predicted"/>
<dbReference type="Proteomes" id="UP001516472">
    <property type="component" value="Unassembled WGS sequence"/>
</dbReference>
<protein>
    <submittedName>
        <fullName evidence="7">TetR/AcrR family transcriptional regulator</fullName>
    </submittedName>
</protein>
<dbReference type="RefSeq" id="WP_193428429.1">
    <property type="nucleotide sequence ID" value="NZ_CBCSIP010000033.1"/>
</dbReference>
<evidence type="ECO:0000256" key="2">
    <source>
        <dbReference type="ARBA" id="ARBA00023125"/>
    </source>
</evidence>
<evidence type="ECO:0000256" key="1">
    <source>
        <dbReference type="ARBA" id="ARBA00023015"/>
    </source>
</evidence>
<reference evidence="7 8" key="1">
    <citation type="submission" date="2020-02" db="EMBL/GenBank/DDBJ databases">
        <authorList>
            <person name="Babadi Z.K."/>
            <person name="Risdian C."/>
            <person name="Ebrahimipour G.H."/>
            <person name="Wink J."/>
        </authorList>
    </citation>
    <scope>NUCLEOTIDE SEQUENCE [LARGE SCALE GENOMIC DNA]</scope>
    <source>
        <strain evidence="7 8">ZKHCc1 1396</strain>
    </source>
</reference>
<dbReference type="InterPro" id="IPR009057">
    <property type="entry name" value="Homeodomain-like_sf"/>
</dbReference>
<evidence type="ECO:0000256" key="4">
    <source>
        <dbReference type="PROSITE-ProRule" id="PRU00335"/>
    </source>
</evidence>
<feature type="compositionally biased region" description="Basic residues" evidence="5">
    <location>
        <begin position="196"/>
        <end position="206"/>
    </location>
</feature>
<dbReference type="PANTHER" id="PTHR30055">
    <property type="entry name" value="HTH-TYPE TRANSCRIPTIONAL REGULATOR RUTR"/>
    <property type="match status" value="1"/>
</dbReference>
<evidence type="ECO:0000259" key="6">
    <source>
        <dbReference type="PROSITE" id="PS50977"/>
    </source>
</evidence>
<keyword evidence="8" id="KW-1185">Reference proteome</keyword>
<dbReference type="InterPro" id="IPR001647">
    <property type="entry name" value="HTH_TetR"/>
</dbReference>
<keyword evidence="3" id="KW-0804">Transcription</keyword>
<keyword evidence="2 4" id="KW-0238">DNA-binding</keyword>
<dbReference type="Pfam" id="PF00440">
    <property type="entry name" value="TetR_N"/>
    <property type="match status" value="1"/>
</dbReference>
<feature type="DNA-binding region" description="H-T-H motif" evidence="4">
    <location>
        <begin position="37"/>
        <end position="56"/>
    </location>
</feature>
<dbReference type="InterPro" id="IPR049484">
    <property type="entry name" value="Rv0078-like_C"/>
</dbReference>
<organism evidence="7 8">
    <name type="scientific">Corallococcus soli</name>
    <dbReference type="NCBI Taxonomy" id="2710757"/>
    <lineage>
        <taxon>Bacteria</taxon>
        <taxon>Pseudomonadati</taxon>
        <taxon>Myxococcota</taxon>
        <taxon>Myxococcia</taxon>
        <taxon>Myxococcales</taxon>
        <taxon>Cystobacterineae</taxon>
        <taxon>Myxococcaceae</taxon>
        <taxon>Corallococcus</taxon>
    </lineage>
</organism>
<evidence type="ECO:0000313" key="8">
    <source>
        <dbReference type="Proteomes" id="UP001516472"/>
    </source>
</evidence>
<keyword evidence="1" id="KW-0805">Transcription regulation</keyword>
<evidence type="ECO:0000256" key="5">
    <source>
        <dbReference type="SAM" id="MobiDB-lite"/>
    </source>
</evidence>
<comment type="caution">
    <text evidence="7">The sequence shown here is derived from an EMBL/GenBank/DDBJ whole genome shotgun (WGS) entry which is preliminary data.</text>
</comment>
<dbReference type="InterPro" id="IPR050109">
    <property type="entry name" value="HTH-type_TetR-like_transc_reg"/>
</dbReference>
<dbReference type="EMBL" id="JAAIYO010000007">
    <property type="protein sequence ID" value="MBE4751234.1"/>
    <property type="molecule type" value="Genomic_DNA"/>
</dbReference>
<dbReference type="SUPFAM" id="SSF46689">
    <property type="entry name" value="Homeodomain-like"/>
    <property type="match status" value="1"/>
</dbReference>
<dbReference type="PROSITE" id="PS50977">
    <property type="entry name" value="HTH_TETR_2"/>
    <property type="match status" value="1"/>
</dbReference>
<dbReference type="PANTHER" id="PTHR30055:SF234">
    <property type="entry name" value="HTH-TYPE TRANSCRIPTIONAL REGULATOR BETI"/>
    <property type="match status" value="1"/>
</dbReference>
<evidence type="ECO:0000256" key="3">
    <source>
        <dbReference type="ARBA" id="ARBA00023163"/>
    </source>
</evidence>
<feature type="region of interest" description="Disordered" evidence="5">
    <location>
        <begin position="196"/>
        <end position="215"/>
    </location>
</feature>
<dbReference type="PRINTS" id="PR00455">
    <property type="entry name" value="HTHTETR"/>
</dbReference>